<dbReference type="Gene3D" id="1.20.1250.20">
    <property type="entry name" value="MFS general substrate transporter like domains"/>
    <property type="match status" value="1"/>
</dbReference>
<dbReference type="CDD" id="cd17502">
    <property type="entry name" value="MFS_Azr1_MDR_like"/>
    <property type="match status" value="1"/>
</dbReference>
<evidence type="ECO:0000313" key="8">
    <source>
        <dbReference type="EMBL" id="KAK4494254.1"/>
    </source>
</evidence>
<feature type="transmembrane region" description="Helical" evidence="6">
    <location>
        <begin position="406"/>
        <end position="425"/>
    </location>
</feature>
<feature type="transmembrane region" description="Helical" evidence="6">
    <location>
        <begin position="376"/>
        <end position="394"/>
    </location>
</feature>
<organism evidence="8 9">
    <name type="scientific">Zasmidium cellare</name>
    <name type="common">Wine cellar mold</name>
    <name type="synonym">Racodium cellare</name>
    <dbReference type="NCBI Taxonomy" id="395010"/>
    <lineage>
        <taxon>Eukaryota</taxon>
        <taxon>Fungi</taxon>
        <taxon>Dikarya</taxon>
        <taxon>Ascomycota</taxon>
        <taxon>Pezizomycotina</taxon>
        <taxon>Dothideomycetes</taxon>
        <taxon>Dothideomycetidae</taxon>
        <taxon>Mycosphaerellales</taxon>
        <taxon>Mycosphaerellaceae</taxon>
        <taxon>Zasmidium</taxon>
    </lineage>
</organism>
<keyword evidence="9" id="KW-1185">Reference proteome</keyword>
<dbReference type="PROSITE" id="PS50850">
    <property type="entry name" value="MFS"/>
    <property type="match status" value="1"/>
</dbReference>
<reference evidence="8 9" key="1">
    <citation type="journal article" date="2023" name="G3 (Bethesda)">
        <title>A chromosome-level genome assembly of Zasmidium syzygii isolated from banana leaves.</title>
        <authorList>
            <person name="van Westerhoven A.C."/>
            <person name="Mehrabi R."/>
            <person name="Talebi R."/>
            <person name="Steentjes M.B.F."/>
            <person name="Corcolon B."/>
            <person name="Chong P.A."/>
            <person name="Kema G.H.J."/>
            <person name="Seidl M.F."/>
        </authorList>
    </citation>
    <scope>NUCLEOTIDE SEQUENCE [LARGE SCALE GENOMIC DNA]</scope>
    <source>
        <strain evidence="8 9">P124</strain>
    </source>
</reference>
<dbReference type="InterPro" id="IPR020846">
    <property type="entry name" value="MFS_dom"/>
</dbReference>
<feature type="domain" description="Major facilitator superfamily (MFS) profile" evidence="7">
    <location>
        <begin position="48"/>
        <end position="538"/>
    </location>
</feature>
<dbReference type="PANTHER" id="PTHR23501">
    <property type="entry name" value="MAJOR FACILITATOR SUPERFAMILY"/>
    <property type="match status" value="1"/>
</dbReference>
<dbReference type="Gene3D" id="1.20.1720.10">
    <property type="entry name" value="Multidrug resistance protein D"/>
    <property type="match status" value="1"/>
</dbReference>
<comment type="subcellular location">
    <subcellularLocation>
        <location evidence="1">Membrane</location>
        <topology evidence="1">Multi-pass membrane protein</topology>
    </subcellularLocation>
</comment>
<feature type="transmembrane region" description="Helical" evidence="6">
    <location>
        <begin position="207"/>
        <end position="226"/>
    </location>
</feature>
<comment type="caution">
    <text evidence="8">The sequence shown here is derived from an EMBL/GenBank/DDBJ whole genome shotgun (WGS) entry which is preliminary data.</text>
</comment>
<evidence type="ECO:0000256" key="2">
    <source>
        <dbReference type="ARBA" id="ARBA00022692"/>
    </source>
</evidence>
<evidence type="ECO:0000256" key="6">
    <source>
        <dbReference type="SAM" id="Phobius"/>
    </source>
</evidence>
<dbReference type="PANTHER" id="PTHR23501:SF189">
    <property type="entry name" value="DRUG TRANSPORTER, PUTATIVE (AFU_ORTHOLOGUE AFUA_4G03920)-RELATED"/>
    <property type="match status" value="1"/>
</dbReference>
<evidence type="ECO:0000256" key="4">
    <source>
        <dbReference type="ARBA" id="ARBA00023136"/>
    </source>
</evidence>
<evidence type="ECO:0000256" key="5">
    <source>
        <dbReference type="SAM" id="MobiDB-lite"/>
    </source>
</evidence>
<dbReference type="InterPro" id="IPR011701">
    <property type="entry name" value="MFS"/>
</dbReference>
<keyword evidence="4 6" id="KW-0472">Membrane</keyword>
<dbReference type="Proteomes" id="UP001305779">
    <property type="component" value="Unassembled WGS sequence"/>
</dbReference>
<dbReference type="Pfam" id="PF07690">
    <property type="entry name" value="MFS_1"/>
    <property type="match status" value="1"/>
</dbReference>
<dbReference type="EMBL" id="JAXOVC010000014">
    <property type="protein sequence ID" value="KAK4494254.1"/>
    <property type="molecule type" value="Genomic_DNA"/>
</dbReference>
<protein>
    <recommendedName>
        <fullName evidence="7">Major facilitator superfamily (MFS) profile domain-containing protein</fullName>
    </recommendedName>
</protein>
<dbReference type="InterPro" id="IPR036259">
    <property type="entry name" value="MFS_trans_sf"/>
</dbReference>
<sequence length="562" mass="60613">MDREARLEDGKEASESHTPSEQSLESERKPHQFNEQTNYVPTSTIVTIFLACSAVDFLALIDQTTLAASLTIVSNALNAGDEQSWIASAYFVTSTCFQLLYGRLSDVLARKFVLLIGLGIFFIGSLGASLSQTSIQLIVFRALTGVAGGGLVTVAQMIVSDIVPLRERGKYQGILGAVVALAHGIGPIIGGALAASSPSGWRWIFRMNMPLTVLTTCCAIWLMPLKKVEGDWKLKLKAIDWIGALLSLGGTTVLVLGLTWGGAQRPWGSAAVIASIVVGFFVSIAFVLWQWKGTKNPLVPLSIFKSRTVNGACLTMAVNGWNFLVQVYYIPSFYQLVYNYSAVRSAALLLPITLMQTAASTLSGLVVHWTGRYREAILVGWACWAVGLGLFSTLSDHSDLGKQVGYALLTGVGVGCTLQPALVAIQAGVERRQMAVVTSFRNFARNFGGTIGLAVAGTILNNLVRSSITSLNIDPNETIIILESPEAYFASHSGPEADQIQQAIVPAYRKGFRIIFLIGAALAAVAFVIAFCLMPQIDLDRPDDQKLKDEGKRWKEASKAQQ</sequence>
<evidence type="ECO:0000256" key="3">
    <source>
        <dbReference type="ARBA" id="ARBA00022989"/>
    </source>
</evidence>
<keyword evidence="2 6" id="KW-0812">Transmembrane</keyword>
<proteinExistence type="predicted"/>
<accession>A0ABR0DYL8</accession>
<feature type="compositionally biased region" description="Basic and acidic residues" evidence="5">
    <location>
        <begin position="1"/>
        <end position="15"/>
    </location>
</feature>
<evidence type="ECO:0000256" key="1">
    <source>
        <dbReference type="ARBA" id="ARBA00004141"/>
    </source>
</evidence>
<feature type="transmembrane region" description="Helical" evidence="6">
    <location>
        <begin position="138"/>
        <end position="159"/>
    </location>
</feature>
<feature type="transmembrane region" description="Helical" evidence="6">
    <location>
        <begin position="113"/>
        <end position="132"/>
    </location>
</feature>
<keyword evidence="3 6" id="KW-1133">Transmembrane helix</keyword>
<dbReference type="SUPFAM" id="SSF103473">
    <property type="entry name" value="MFS general substrate transporter"/>
    <property type="match status" value="1"/>
</dbReference>
<feature type="transmembrane region" description="Helical" evidence="6">
    <location>
        <begin position="238"/>
        <end position="261"/>
    </location>
</feature>
<feature type="transmembrane region" description="Helical" evidence="6">
    <location>
        <begin position="514"/>
        <end position="537"/>
    </location>
</feature>
<feature type="transmembrane region" description="Helical" evidence="6">
    <location>
        <begin position="349"/>
        <end position="369"/>
    </location>
</feature>
<feature type="transmembrane region" description="Helical" evidence="6">
    <location>
        <begin position="171"/>
        <end position="195"/>
    </location>
</feature>
<evidence type="ECO:0000259" key="7">
    <source>
        <dbReference type="PROSITE" id="PS50850"/>
    </source>
</evidence>
<feature type="region of interest" description="Disordered" evidence="5">
    <location>
        <begin position="1"/>
        <end position="32"/>
    </location>
</feature>
<evidence type="ECO:0000313" key="9">
    <source>
        <dbReference type="Proteomes" id="UP001305779"/>
    </source>
</evidence>
<feature type="transmembrane region" description="Helical" evidence="6">
    <location>
        <begin position="267"/>
        <end position="289"/>
    </location>
</feature>
<gene>
    <name evidence="8" type="ORF">PRZ48_014552</name>
</gene>
<name>A0ABR0DYL8_ZASCE</name>
<dbReference type="PRINTS" id="PR01036">
    <property type="entry name" value="TCRTETB"/>
</dbReference>
<feature type="transmembrane region" description="Helical" evidence="6">
    <location>
        <begin position="38"/>
        <end position="61"/>
    </location>
</feature>